<proteinExistence type="predicted"/>
<comment type="caution">
    <text evidence="4">The sequence shown here is derived from an EMBL/GenBank/DDBJ whole genome shotgun (WGS) entry which is preliminary data.</text>
</comment>
<evidence type="ECO:0000259" key="2">
    <source>
        <dbReference type="PROSITE" id="PS50885"/>
    </source>
</evidence>
<keyword evidence="5" id="KW-1185">Reference proteome</keyword>
<dbReference type="Pfam" id="PF00672">
    <property type="entry name" value="HAMP"/>
    <property type="match status" value="1"/>
</dbReference>
<dbReference type="GO" id="GO:0071111">
    <property type="term" value="F:cyclic-guanylate-specific phosphodiesterase activity"/>
    <property type="evidence" value="ECO:0007669"/>
    <property type="project" value="InterPro"/>
</dbReference>
<dbReference type="PROSITE" id="PS50883">
    <property type="entry name" value="EAL"/>
    <property type="match status" value="1"/>
</dbReference>
<dbReference type="GO" id="GO:0007165">
    <property type="term" value="P:signal transduction"/>
    <property type="evidence" value="ECO:0007669"/>
    <property type="project" value="InterPro"/>
</dbReference>
<evidence type="ECO:0000259" key="3">
    <source>
        <dbReference type="PROSITE" id="PS50887"/>
    </source>
</evidence>
<dbReference type="PROSITE" id="PS50885">
    <property type="entry name" value="HAMP"/>
    <property type="match status" value="1"/>
</dbReference>
<reference evidence="4" key="1">
    <citation type="submission" date="2020-12" db="EMBL/GenBank/DDBJ databases">
        <title>The genome sequence of Inhella sp. 1Y17.</title>
        <authorList>
            <person name="Liu Y."/>
        </authorList>
    </citation>
    <scope>NUCLEOTIDE SEQUENCE</scope>
    <source>
        <strain evidence="4">1Y17</strain>
    </source>
</reference>
<dbReference type="SMART" id="SM00267">
    <property type="entry name" value="GGDEF"/>
    <property type="match status" value="1"/>
</dbReference>
<dbReference type="Gene3D" id="3.30.70.270">
    <property type="match status" value="1"/>
</dbReference>
<dbReference type="GO" id="GO:0016020">
    <property type="term" value="C:membrane"/>
    <property type="evidence" value="ECO:0007669"/>
    <property type="project" value="InterPro"/>
</dbReference>
<dbReference type="SMART" id="SM00304">
    <property type="entry name" value="HAMP"/>
    <property type="match status" value="1"/>
</dbReference>
<dbReference type="Gene3D" id="3.30.110.200">
    <property type="match status" value="1"/>
</dbReference>
<dbReference type="Pfam" id="PF00990">
    <property type="entry name" value="GGDEF"/>
    <property type="match status" value="1"/>
</dbReference>
<dbReference type="PANTHER" id="PTHR33121">
    <property type="entry name" value="CYCLIC DI-GMP PHOSPHODIESTERASE PDEF"/>
    <property type="match status" value="1"/>
</dbReference>
<dbReference type="PROSITE" id="PS50887">
    <property type="entry name" value="GGDEF"/>
    <property type="match status" value="1"/>
</dbReference>
<dbReference type="InterPro" id="IPR029787">
    <property type="entry name" value="Nucleotide_cyclase"/>
</dbReference>
<dbReference type="InterPro" id="IPR042461">
    <property type="entry name" value="LapD_MoxY_peri_C"/>
</dbReference>
<dbReference type="CDD" id="cd01948">
    <property type="entry name" value="EAL"/>
    <property type="match status" value="1"/>
</dbReference>
<dbReference type="Gene3D" id="3.20.20.450">
    <property type="entry name" value="EAL domain"/>
    <property type="match status" value="1"/>
</dbReference>
<dbReference type="InterPro" id="IPR035919">
    <property type="entry name" value="EAL_sf"/>
</dbReference>
<feature type="domain" description="GGDEF" evidence="3">
    <location>
        <begin position="263"/>
        <end position="399"/>
    </location>
</feature>
<dbReference type="EMBL" id="JAEDAK010000002">
    <property type="protein sequence ID" value="MBH9575800.1"/>
    <property type="molecule type" value="Genomic_DNA"/>
</dbReference>
<dbReference type="Proteomes" id="UP000613266">
    <property type="component" value="Unassembled WGS sequence"/>
</dbReference>
<dbReference type="SMART" id="SM00052">
    <property type="entry name" value="EAL"/>
    <property type="match status" value="1"/>
</dbReference>
<dbReference type="RefSeq" id="WP_198109425.1">
    <property type="nucleotide sequence ID" value="NZ_JAEDAK010000002.1"/>
</dbReference>
<feature type="domain" description="EAL" evidence="1">
    <location>
        <begin position="414"/>
        <end position="656"/>
    </location>
</feature>
<dbReference type="Pfam" id="PF16448">
    <property type="entry name" value="LapD_MoxY_N"/>
    <property type="match status" value="1"/>
</dbReference>
<gene>
    <name evidence="4" type="ORF">I7X39_02675</name>
</gene>
<dbReference type="Pfam" id="PF00563">
    <property type="entry name" value="EAL"/>
    <property type="match status" value="1"/>
</dbReference>
<dbReference type="CDD" id="cd06225">
    <property type="entry name" value="HAMP"/>
    <property type="match status" value="1"/>
</dbReference>
<sequence>MSLIRQVSLLIVLALLVGLMGALGVSVGSMRAVLQDQARIKNADNAQSLALAVSQQGGDAALIELLMSAQFDTGHYQQLRWVQADGKTAFAREAQASGGRAPAWLRQALPIDAEPGIAQLSNGWQSIGRVELRSQLGYAYDALWDGLLRAAAWSALLTLLALALAQAVLGRIRRPLDALVAQADAMAEGQFVTVEPSKVSELRSLTDALNAMVQRIKRMFEAQTEQLGLLRQQAHCDALTGLSLRKHFLAELASALARDDLPERAGLLLLRLQDLAGVNRVLGREATDEVLALLGHALQQYTERVPGSLAGRLNGADFALWLPAPAVLEESAQALADTLKLALQQGGGQGGNGVLRLALGGAELTRDQALSQWFAQADEALAQAEGQAAAGQTIGIALRQVPARADAPVLPSGERAWRAQIEAALAQGHTRLLQYPVLDRDGHLLHWECPLHLGLAERSGSTPDFVNAQTWLPLALRTQLTAEVDLAAVAAALQLVRDDGQMRALNLAPASLLAQDFVGRLRELLRSQALAARQIALEFDISAAQPKSFELLRELSRSLHPLGVRVGLEHAGAQLQRIERLYELGLDYVKLDRAILVGVHEDASRAGFVRSLVIFLHSLQLQVLGEGVDDPRDAQALLDCGLNGLTGPWATGHQVR</sequence>
<dbReference type="InterPro" id="IPR043128">
    <property type="entry name" value="Rev_trsase/Diguanyl_cyclase"/>
</dbReference>
<evidence type="ECO:0000313" key="4">
    <source>
        <dbReference type="EMBL" id="MBH9575800.1"/>
    </source>
</evidence>
<organism evidence="4 5">
    <name type="scientific">Inhella proteolytica</name>
    <dbReference type="NCBI Taxonomy" id="2795029"/>
    <lineage>
        <taxon>Bacteria</taxon>
        <taxon>Pseudomonadati</taxon>
        <taxon>Pseudomonadota</taxon>
        <taxon>Betaproteobacteria</taxon>
        <taxon>Burkholderiales</taxon>
        <taxon>Sphaerotilaceae</taxon>
        <taxon>Inhella</taxon>
    </lineage>
</organism>
<dbReference type="SUPFAM" id="SSF141868">
    <property type="entry name" value="EAL domain-like"/>
    <property type="match status" value="1"/>
</dbReference>
<name>A0A931J0D6_9BURK</name>
<dbReference type="InterPro" id="IPR000160">
    <property type="entry name" value="GGDEF_dom"/>
</dbReference>
<dbReference type="InterPro" id="IPR032244">
    <property type="entry name" value="LapD_MoxY_N"/>
</dbReference>
<dbReference type="AlphaFoldDB" id="A0A931J0D6"/>
<dbReference type="SUPFAM" id="SSF55073">
    <property type="entry name" value="Nucleotide cyclase"/>
    <property type="match status" value="1"/>
</dbReference>
<feature type="domain" description="HAMP" evidence="2">
    <location>
        <begin position="170"/>
        <end position="221"/>
    </location>
</feature>
<dbReference type="InterPro" id="IPR003660">
    <property type="entry name" value="HAMP_dom"/>
</dbReference>
<dbReference type="Gene3D" id="6.20.270.20">
    <property type="entry name" value="LapD/MoxY periplasmic domain"/>
    <property type="match status" value="1"/>
</dbReference>
<dbReference type="PANTHER" id="PTHR33121:SF70">
    <property type="entry name" value="SIGNALING PROTEIN YKOW"/>
    <property type="match status" value="1"/>
</dbReference>
<evidence type="ECO:0000313" key="5">
    <source>
        <dbReference type="Proteomes" id="UP000613266"/>
    </source>
</evidence>
<protein>
    <submittedName>
        <fullName evidence="4">EAL domain-containing protein</fullName>
    </submittedName>
</protein>
<accession>A0A931J0D6</accession>
<dbReference type="InterPro" id="IPR001633">
    <property type="entry name" value="EAL_dom"/>
</dbReference>
<dbReference type="InterPro" id="IPR050706">
    <property type="entry name" value="Cyclic-di-GMP_PDE-like"/>
</dbReference>
<evidence type="ECO:0000259" key="1">
    <source>
        <dbReference type="PROSITE" id="PS50883"/>
    </source>
</evidence>
<dbReference type="Gene3D" id="6.10.340.10">
    <property type="match status" value="1"/>
</dbReference>